<dbReference type="InterPro" id="IPR039968">
    <property type="entry name" value="BcerS-like"/>
</dbReference>
<accession>A0ABU5E3Z1</accession>
<keyword evidence="2" id="KW-1185">Reference proteome</keyword>
<gene>
    <name evidence="1" type="ORF">SMD31_20345</name>
</gene>
<sequence length="378" mass="41984">MAAIEVVPVTDKAGLKAFIALPKRLYSGSKGYVAPLDMERAEVLSPTKNPYFTHAKAQLFIAKRDGKVVGRVSAQICQLEQKLRPGTGHFGWIDAEDDPAIYQALVDAAAAWLRQQGSTRMVGPLSFCTNEETGLLVDGFDSLPMLMMPYHAPYAGRHVEAAGFAKLKDVVAYDLDKTAYKPVGSSRMLEKLQADGTIRMRGLDMKNYTRDLGIILDIFNDAWADNWGMIPFTADEIAAAAKSMKPLIDPNLVVIAEVKGEAAGMLVCLPNLMEAIRDFDGSLLPFNVLKLLWRLKANKLKTSRIPLMGIRRKHHGSVLGATLLPLMFDRLKAPFLKRGLERVEMSWILEDNMPMRRVIEGVGGKVYKTYRIYEKSLA</sequence>
<evidence type="ECO:0000313" key="2">
    <source>
        <dbReference type="Proteomes" id="UP001271769"/>
    </source>
</evidence>
<dbReference type="PANTHER" id="PTHR41368:SF1">
    <property type="entry name" value="PROTEIN YGHO"/>
    <property type="match status" value="1"/>
</dbReference>
<dbReference type="RefSeq" id="WP_320502770.1">
    <property type="nucleotide sequence ID" value="NZ_JAXCLX010000004.1"/>
</dbReference>
<dbReference type="Gene3D" id="3.40.630.30">
    <property type="match status" value="1"/>
</dbReference>
<dbReference type="InterPro" id="IPR016181">
    <property type="entry name" value="Acyl_CoA_acyltransferase"/>
</dbReference>
<evidence type="ECO:0000313" key="1">
    <source>
        <dbReference type="EMBL" id="MDY0874301.1"/>
    </source>
</evidence>
<protein>
    <submittedName>
        <fullName evidence="1">dATP pyrophosphohydrolase</fullName>
    </submittedName>
</protein>
<reference evidence="1 2" key="1">
    <citation type="journal article" date="2013" name="Antonie Van Leeuwenhoek">
        <title>Dongia rigui sp. nov., isolated from freshwater of a large wetland in Korea.</title>
        <authorList>
            <person name="Baik K.S."/>
            <person name="Hwang Y.M."/>
            <person name="Choi J.S."/>
            <person name="Kwon J."/>
            <person name="Seong C.N."/>
        </authorList>
    </citation>
    <scope>NUCLEOTIDE SEQUENCE [LARGE SCALE GENOMIC DNA]</scope>
    <source>
        <strain evidence="1 2">04SU4-P</strain>
    </source>
</reference>
<organism evidence="1 2">
    <name type="scientific">Dongia rigui</name>
    <dbReference type="NCBI Taxonomy" id="940149"/>
    <lineage>
        <taxon>Bacteria</taxon>
        <taxon>Pseudomonadati</taxon>
        <taxon>Pseudomonadota</taxon>
        <taxon>Alphaproteobacteria</taxon>
        <taxon>Rhodospirillales</taxon>
        <taxon>Dongiaceae</taxon>
        <taxon>Dongia</taxon>
    </lineage>
</organism>
<dbReference type="PANTHER" id="PTHR41368">
    <property type="entry name" value="PROTEIN YGHO"/>
    <property type="match status" value="1"/>
</dbReference>
<name>A0ABU5E3Z1_9PROT</name>
<dbReference type="SUPFAM" id="SSF55729">
    <property type="entry name" value="Acyl-CoA N-acyltransferases (Nat)"/>
    <property type="match status" value="1"/>
</dbReference>
<proteinExistence type="predicted"/>
<dbReference type="EMBL" id="JAXCLX010000004">
    <property type="protein sequence ID" value="MDY0874301.1"/>
    <property type="molecule type" value="Genomic_DNA"/>
</dbReference>
<comment type="caution">
    <text evidence="1">The sequence shown here is derived from an EMBL/GenBank/DDBJ whole genome shotgun (WGS) entry which is preliminary data.</text>
</comment>
<dbReference type="Proteomes" id="UP001271769">
    <property type="component" value="Unassembled WGS sequence"/>
</dbReference>